<proteinExistence type="predicted"/>
<evidence type="ECO:0000313" key="1">
    <source>
        <dbReference type="EMBL" id="RKD25867.1"/>
    </source>
</evidence>
<dbReference type="PROSITE" id="PS51257">
    <property type="entry name" value="PROKAR_LIPOPROTEIN"/>
    <property type="match status" value="1"/>
</dbReference>
<protein>
    <recommendedName>
        <fullName evidence="3">Lipoprotein</fullName>
    </recommendedName>
</protein>
<reference evidence="1 2" key="1">
    <citation type="submission" date="2016-08" db="EMBL/GenBank/DDBJ databases">
        <title>Novel Firmicute Genomes.</title>
        <authorList>
            <person name="Poppleton D.I."/>
            <person name="Gribaldo S."/>
        </authorList>
    </citation>
    <scope>NUCLEOTIDE SEQUENCE [LARGE SCALE GENOMIC DNA]</scope>
    <source>
        <strain evidence="1 2">RAOx-1</strain>
    </source>
</reference>
<organism evidence="1 2">
    <name type="scientific">Ammoniphilus oxalaticus</name>
    <dbReference type="NCBI Taxonomy" id="66863"/>
    <lineage>
        <taxon>Bacteria</taxon>
        <taxon>Bacillati</taxon>
        <taxon>Bacillota</taxon>
        <taxon>Bacilli</taxon>
        <taxon>Bacillales</taxon>
        <taxon>Paenibacillaceae</taxon>
        <taxon>Aneurinibacillus group</taxon>
        <taxon>Ammoniphilus</taxon>
    </lineage>
</organism>
<dbReference type="OrthoDB" id="1910713at2"/>
<dbReference type="RefSeq" id="WP_120188547.1">
    <property type="nucleotide sequence ID" value="NZ_MCHY01000006.1"/>
</dbReference>
<keyword evidence="2" id="KW-1185">Reference proteome</keyword>
<dbReference type="EMBL" id="MCHY01000006">
    <property type="protein sequence ID" value="RKD25867.1"/>
    <property type="molecule type" value="Genomic_DNA"/>
</dbReference>
<evidence type="ECO:0008006" key="3">
    <source>
        <dbReference type="Google" id="ProtNLM"/>
    </source>
</evidence>
<evidence type="ECO:0000313" key="2">
    <source>
        <dbReference type="Proteomes" id="UP000284219"/>
    </source>
</evidence>
<dbReference type="Proteomes" id="UP000284219">
    <property type="component" value="Unassembled WGS sequence"/>
</dbReference>
<gene>
    <name evidence="1" type="ORF">BEP19_02745</name>
</gene>
<sequence length="155" mass="17612">MKESLKGYILSAFMVLLFALTGCSEERETIKHDFTYTGEGELWSAVYEVNGTQVFYKEDGVLKHDSEKATKFQLIYKGSLEDLTSIKKLEYDYLSNIGSGRGWSKEFNPPPTDNIFTEIDKVKGGALESKDSIIRVTVKWDGNTEEFTLENNEVK</sequence>
<dbReference type="AlphaFoldDB" id="A0A419SNM5"/>
<comment type="caution">
    <text evidence="1">The sequence shown here is derived from an EMBL/GenBank/DDBJ whole genome shotgun (WGS) entry which is preliminary data.</text>
</comment>
<name>A0A419SNM5_9BACL</name>
<accession>A0A419SNM5</accession>